<dbReference type="OrthoDB" id="10047254at2759"/>
<comment type="caution">
    <text evidence="1">The sequence shown here is derived from an EMBL/GenBank/DDBJ whole genome shotgun (WGS) entry which is preliminary data.</text>
</comment>
<evidence type="ECO:0008006" key="3">
    <source>
        <dbReference type="Google" id="ProtNLM"/>
    </source>
</evidence>
<keyword evidence="2" id="KW-1185">Reference proteome</keyword>
<accession>A0A504YLG4</accession>
<sequence length="137" mass="15196">MSNEPKRFLHDRVVTMRTTAHNPRSNGQIERSDGTLSFAVKSRSLPCGDWEMLYILSALFHAPLPKTSLMNAFPSVIRKSTSGASLTSWLVVPGPVPLRHISLGSKHKPLVDEMRTSDCPVGRKKLHPPTSWLPAND</sequence>
<reference evidence="1 2" key="1">
    <citation type="submission" date="2019-04" db="EMBL/GenBank/DDBJ databases">
        <title>Annotation for the trematode Fasciola gigantica.</title>
        <authorList>
            <person name="Choi Y.-J."/>
        </authorList>
    </citation>
    <scope>NUCLEOTIDE SEQUENCE [LARGE SCALE GENOMIC DNA]</scope>
    <source>
        <strain evidence="1">Uganda_cow_1</strain>
    </source>
</reference>
<protein>
    <recommendedName>
        <fullName evidence="3">Integrase catalytic domain-containing protein</fullName>
    </recommendedName>
</protein>
<dbReference type="Proteomes" id="UP000316759">
    <property type="component" value="Unassembled WGS sequence"/>
</dbReference>
<dbReference type="EMBL" id="SUNJ01008478">
    <property type="protein sequence ID" value="TPP61199.1"/>
    <property type="molecule type" value="Genomic_DNA"/>
</dbReference>
<dbReference type="STRING" id="46835.A0A504YLG4"/>
<evidence type="ECO:0000313" key="1">
    <source>
        <dbReference type="EMBL" id="TPP61199.1"/>
    </source>
</evidence>
<gene>
    <name evidence="1" type="ORF">FGIG_03089</name>
</gene>
<organism evidence="1 2">
    <name type="scientific">Fasciola gigantica</name>
    <name type="common">Giant liver fluke</name>
    <dbReference type="NCBI Taxonomy" id="46835"/>
    <lineage>
        <taxon>Eukaryota</taxon>
        <taxon>Metazoa</taxon>
        <taxon>Spiralia</taxon>
        <taxon>Lophotrochozoa</taxon>
        <taxon>Platyhelminthes</taxon>
        <taxon>Trematoda</taxon>
        <taxon>Digenea</taxon>
        <taxon>Plagiorchiida</taxon>
        <taxon>Echinostomata</taxon>
        <taxon>Echinostomatoidea</taxon>
        <taxon>Fasciolidae</taxon>
        <taxon>Fasciola</taxon>
    </lineage>
</organism>
<dbReference type="AlphaFoldDB" id="A0A504YLG4"/>
<name>A0A504YLG4_FASGI</name>
<proteinExistence type="predicted"/>
<evidence type="ECO:0000313" key="2">
    <source>
        <dbReference type="Proteomes" id="UP000316759"/>
    </source>
</evidence>